<dbReference type="RefSeq" id="WP_245773755.1">
    <property type="nucleotide sequence ID" value="NZ_FOUY01000029.1"/>
</dbReference>
<dbReference type="InterPro" id="IPR032710">
    <property type="entry name" value="NTF2-like_dom_sf"/>
</dbReference>
<gene>
    <name evidence="2" type="ORF">SAMN05216207_102935</name>
</gene>
<evidence type="ECO:0000313" key="2">
    <source>
        <dbReference type="EMBL" id="SFO06813.1"/>
    </source>
</evidence>
<protein>
    <submittedName>
        <fullName evidence="2">SnoaL-like domain-containing protein</fullName>
    </submittedName>
</protein>
<proteinExistence type="predicted"/>
<dbReference type="Pfam" id="PF12680">
    <property type="entry name" value="SnoaL_2"/>
    <property type="match status" value="1"/>
</dbReference>
<name>A0A1I5E654_PSUAM</name>
<dbReference type="STRING" id="260086.SAMN05216207_102935"/>
<reference evidence="2 3" key="1">
    <citation type="submission" date="2016-10" db="EMBL/GenBank/DDBJ databases">
        <authorList>
            <person name="de Groot N.N."/>
        </authorList>
    </citation>
    <scope>NUCLEOTIDE SEQUENCE [LARGE SCALE GENOMIC DNA]</scope>
    <source>
        <strain evidence="2 3">CGMCC 4.1877</strain>
    </source>
</reference>
<sequence length="138" mass="14835">MTEMTTRTETTTGTDFTALAERYVAAFNETDPAARKRLVADLFSSGSRYVDPLADVTGHDGVDGFLGAAQETLAGCEFRVLGDVDAHHDRARFRWGAAPPAVWADGAEPPVIGFDVVVVDPDGRIDQVHGFLDRMPAA</sequence>
<dbReference type="AlphaFoldDB" id="A0A1I5E654"/>
<feature type="domain" description="SnoaL-like" evidence="1">
    <location>
        <begin position="20"/>
        <end position="125"/>
    </location>
</feature>
<evidence type="ECO:0000259" key="1">
    <source>
        <dbReference type="Pfam" id="PF12680"/>
    </source>
</evidence>
<dbReference type="InterPro" id="IPR037401">
    <property type="entry name" value="SnoaL-like"/>
</dbReference>
<accession>A0A1I5E654</accession>
<keyword evidence="3" id="KW-1185">Reference proteome</keyword>
<dbReference type="Gene3D" id="3.10.450.50">
    <property type="match status" value="1"/>
</dbReference>
<dbReference type="EMBL" id="FOUY01000029">
    <property type="protein sequence ID" value="SFO06813.1"/>
    <property type="molecule type" value="Genomic_DNA"/>
</dbReference>
<evidence type="ECO:0000313" key="3">
    <source>
        <dbReference type="Proteomes" id="UP000199614"/>
    </source>
</evidence>
<dbReference type="SUPFAM" id="SSF54427">
    <property type="entry name" value="NTF2-like"/>
    <property type="match status" value="1"/>
</dbReference>
<dbReference type="Proteomes" id="UP000199614">
    <property type="component" value="Unassembled WGS sequence"/>
</dbReference>
<organism evidence="2 3">
    <name type="scientific">Pseudonocardia ammonioxydans</name>
    <dbReference type="NCBI Taxonomy" id="260086"/>
    <lineage>
        <taxon>Bacteria</taxon>
        <taxon>Bacillati</taxon>
        <taxon>Actinomycetota</taxon>
        <taxon>Actinomycetes</taxon>
        <taxon>Pseudonocardiales</taxon>
        <taxon>Pseudonocardiaceae</taxon>
        <taxon>Pseudonocardia</taxon>
    </lineage>
</organism>